<accession>A0A813KSA2</accession>
<proteinExistence type="predicted"/>
<feature type="compositionally biased region" description="Pro residues" evidence="3">
    <location>
        <begin position="393"/>
        <end position="409"/>
    </location>
</feature>
<dbReference type="PANTHER" id="PTHR47447:SF17">
    <property type="entry name" value="OS12G0638900 PROTEIN"/>
    <property type="match status" value="1"/>
</dbReference>
<dbReference type="Proteomes" id="UP000626109">
    <property type="component" value="Unassembled WGS sequence"/>
</dbReference>
<dbReference type="PANTHER" id="PTHR47447">
    <property type="entry name" value="OS03G0856100 PROTEIN"/>
    <property type="match status" value="1"/>
</dbReference>
<sequence length="1329" mass="142098">GSAAARFMAQEAAKLDADFDEYFGKEKPEDAKDAEAAKAPSSNHLLRPPAPLFQAPAPPQAEAKRRRLAMQLSDGGQRRGSSSPSLGPGSPIPQLWNDPEVVEYWSLEHLNKDSPIHFATMEIRRFLQDWDSASKDPFWHRKSGKPVLSVLVCRSEDGLLTTFRGMNTEVSLPAGSFCAERAAITRAATDFSRAGDIVAVAVVDPVGKSNPLWPCEVCQSWLSKLRVQSPEISVIAFESRACESFAIRVNGELLLPPLPVSELDANDSPWFEPHCSNSVLYPPRTHIVKVVISNSTYLRLTCAVCSAQAPRPLDWNAWPILLRCRASLRLARKREAEHGLSLGILTLSGLDGWGSGRSCRHAQGTWSCCFEHRGAACRQRARQSETWGRTAPLGPPPTRRPPGLPPLLNPQPSRLPGRALSHFFGQTQEAGGSSSSTARAARRDDLGAAADVSVDTALKKGTLRAYYAKSGYGWISIPGCQEEIKVLQKDVVGGNALLPGMAVSFSIVTSDGRAQARTVRLDPGASDRSLEGPLGLQGPREPSGWNIESRSESEGKIPYSAEALLALLRKTGHIGNRPDRDCPPAIVSLARQLRWEDCLELLHARLRRRRADVVDVAVVLSAFARVQRWESALALLVESRRALLQPDTACINSAANACGRDATATAGAPADEDFDGEISSGDGRWAWTLQLLCNDLPAGNFPGAMPDAVSCGTAVLALRNAGQPLKAAELLGEFRRQGLQPGLPAYNTAVSAFAASGRWQQACHMLEETRGCDLTPDAFSFSAVLSAGGLHWELALGLLRSAVCGIRQAADRGLPIVGSLAGVFNAAVAVCGGARFWQQAVTILGHMRQCQVSPDAQSFAAVADACTGSLAPGSWELAVSVLQLGLDSRALAAAAAAAESGRGRGSGGLLACVRSCAEAGPSGIDRVVAFLHELQRQGAELSLAAWGAVLGVAGSQRGSPSQWRLSLEVLHGLRQRALLPDEAACASVVGSCGLAGMWQEALAFVVMSKEEHGLPGGELLSCVAISAVTGGLERLNRQDGSEEVDGCVRWEMGLAILCAVSLRRLEPGFGSCSAVLSACGRAGRWQLVDEAFSTSRPGRSFRQSLSCYNAASSAFARARRWEQALGVLAEARLFGLVPDLASLRPALGAACWQPFECSSPLVPGTPGEHSLIEEFEVDQRQPSASRWEAAVHLFRQARVAGLQPDAAAAEAALFTGCAHGPDAWQPSIAWLDEMRLQGLETSAQAFSVAIVAAYRAATASSASHLWAKVLHQFQEMRRLDYAPSPRLYQAVISLLMQQGPTGGSRVVTAPATRRNEGHPRDLDEPMRTM</sequence>
<feature type="region of interest" description="Disordered" evidence="3">
    <location>
        <begin position="381"/>
        <end position="412"/>
    </location>
</feature>
<protein>
    <recommendedName>
        <fullName evidence="6">Pentatricopeptide repeat-containing protein, chloroplastic</fullName>
    </recommendedName>
</protein>
<dbReference type="Gene3D" id="3.40.140.10">
    <property type="entry name" value="Cytidine Deaminase, domain 2"/>
    <property type="match status" value="1"/>
</dbReference>
<feature type="repeat" description="PPR" evidence="2">
    <location>
        <begin position="707"/>
        <end position="741"/>
    </location>
</feature>
<feature type="region of interest" description="Disordered" evidence="3">
    <location>
        <begin position="1301"/>
        <end position="1329"/>
    </location>
</feature>
<dbReference type="Pfam" id="PF14421">
    <property type="entry name" value="LmjF365940-deam"/>
    <property type="match status" value="1"/>
</dbReference>
<evidence type="ECO:0000256" key="2">
    <source>
        <dbReference type="PROSITE-ProRule" id="PRU00708"/>
    </source>
</evidence>
<dbReference type="InterPro" id="IPR011990">
    <property type="entry name" value="TPR-like_helical_dom_sf"/>
</dbReference>
<name>A0A813KSA2_POLGL</name>
<dbReference type="GO" id="GO:0003824">
    <property type="term" value="F:catalytic activity"/>
    <property type="evidence" value="ECO:0007669"/>
    <property type="project" value="InterPro"/>
</dbReference>
<organism evidence="4 5">
    <name type="scientific">Polarella glacialis</name>
    <name type="common">Dinoflagellate</name>
    <dbReference type="NCBI Taxonomy" id="89957"/>
    <lineage>
        <taxon>Eukaryota</taxon>
        <taxon>Sar</taxon>
        <taxon>Alveolata</taxon>
        <taxon>Dinophyceae</taxon>
        <taxon>Suessiales</taxon>
        <taxon>Suessiaceae</taxon>
        <taxon>Polarella</taxon>
    </lineage>
</organism>
<feature type="region of interest" description="Disordered" evidence="3">
    <location>
        <begin position="18"/>
        <end position="94"/>
    </location>
</feature>
<dbReference type="CDD" id="cd01283">
    <property type="entry name" value="cytidine_deaminase"/>
    <property type="match status" value="1"/>
</dbReference>
<evidence type="ECO:0000256" key="3">
    <source>
        <dbReference type="SAM" id="MobiDB-lite"/>
    </source>
</evidence>
<feature type="compositionally biased region" description="Low complexity" evidence="3">
    <location>
        <begin position="71"/>
        <end position="89"/>
    </location>
</feature>
<dbReference type="SUPFAM" id="SSF53927">
    <property type="entry name" value="Cytidine deaminase-like"/>
    <property type="match status" value="1"/>
</dbReference>
<feature type="repeat" description="PPR" evidence="2">
    <location>
        <begin position="1104"/>
        <end position="1138"/>
    </location>
</feature>
<evidence type="ECO:0000256" key="1">
    <source>
        <dbReference type="ARBA" id="ARBA00022737"/>
    </source>
</evidence>
<reference evidence="4" key="1">
    <citation type="submission" date="2021-02" db="EMBL/GenBank/DDBJ databases">
        <authorList>
            <person name="Dougan E. K."/>
            <person name="Rhodes N."/>
            <person name="Thang M."/>
            <person name="Chan C."/>
        </authorList>
    </citation>
    <scope>NUCLEOTIDE SEQUENCE</scope>
</reference>
<evidence type="ECO:0008006" key="6">
    <source>
        <dbReference type="Google" id="ProtNLM"/>
    </source>
</evidence>
<evidence type="ECO:0000313" key="4">
    <source>
        <dbReference type="EMBL" id="CAE8711243.1"/>
    </source>
</evidence>
<feature type="compositionally biased region" description="Pro residues" evidence="3">
    <location>
        <begin position="48"/>
        <end position="59"/>
    </location>
</feature>
<feature type="repeat" description="PPR" evidence="2">
    <location>
        <begin position="742"/>
        <end position="776"/>
    </location>
</feature>
<dbReference type="InterPro" id="IPR016193">
    <property type="entry name" value="Cytidine_deaminase-like"/>
</dbReference>
<feature type="compositionally biased region" description="Basic and acidic residues" evidence="3">
    <location>
        <begin position="1313"/>
        <end position="1329"/>
    </location>
</feature>
<feature type="region of interest" description="Disordered" evidence="3">
    <location>
        <begin position="523"/>
        <end position="551"/>
    </location>
</feature>
<dbReference type="InterPro" id="IPR002885">
    <property type="entry name" value="PPR_rpt"/>
</dbReference>
<feature type="non-terminal residue" evidence="4">
    <location>
        <position position="1"/>
    </location>
</feature>
<dbReference type="InterPro" id="IPR032723">
    <property type="entry name" value="Deaminase_LmjF365940"/>
</dbReference>
<keyword evidence="1" id="KW-0677">Repeat</keyword>
<feature type="compositionally biased region" description="Basic and acidic residues" evidence="3">
    <location>
        <begin position="18"/>
        <end position="36"/>
    </location>
</feature>
<comment type="caution">
    <text evidence="4">The sequence shown here is derived from an EMBL/GenBank/DDBJ whole genome shotgun (WGS) entry which is preliminary data.</text>
</comment>
<dbReference type="EMBL" id="CAJNNW010032138">
    <property type="protein sequence ID" value="CAE8711243.1"/>
    <property type="molecule type" value="Genomic_DNA"/>
</dbReference>
<dbReference type="InterPro" id="IPR012340">
    <property type="entry name" value="NA-bd_OB-fold"/>
</dbReference>
<gene>
    <name evidence="4" type="ORF">PGLA2088_LOCUS36374</name>
</gene>
<dbReference type="Gene3D" id="2.40.50.140">
    <property type="entry name" value="Nucleic acid-binding proteins"/>
    <property type="match status" value="1"/>
</dbReference>
<dbReference type="PROSITE" id="PS51375">
    <property type="entry name" value="PPR"/>
    <property type="match status" value="3"/>
</dbReference>
<feature type="non-terminal residue" evidence="4">
    <location>
        <position position="1329"/>
    </location>
</feature>
<dbReference type="Gene3D" id="1.25.40.10">
    <property type="entry name" value="Tetratricopeptide repeat domain"/>
    <property type="match status" value="4"/>
</dbReference>
<evidence type="ECO:0000313" key="5">
    <source>
        <dbReference type="Proteomes" id="UP000626109"/>
    </source>
</evidence>